<dbReference type="InterPro" id="IPR003675">
    <property type="entry name" value="Rce1/LyrA-like_dom"/>
</dbReference>
<gene>
    <name evidence="3" type="ordered locus">STHERM_c08620</name>
</gene>
<keyword evidence="1" id="KW-0472">Membrane</keyword>
<sequence>MGHLQGLVLAEMGVILLLLVPGYASQYAVGPDPISVTLSPDFVLVYGLGALPLMTLVLFLRKVMVRWGVPPFPLGGVREVRPGRVLVTLLGMGVLVGSWAFVFQDIRPDEVLPFRMTPSFFPLWAFLFSLITGYWEEVVFRGYVMGRLTVLGAPGWVATGLSALLFAMGHLYEGGWYGGGFTFLLGVFLGERYARGGNIHEVAWAHALYNMGVLALLWLGGR</sequence>
<dbReference type="Proteomes" id="UP000001296">
    <property type="component" value="Chromosome"/>
</dbReference>
<protein>
    <recommendedName>
        <fullName evidence="2">CAAX prenyl protease 2/Lysostaphin resistance protein A-like domain-containing protein</fullName>
    </recommendedName>
</protein>
<organism evidence="3 4">
    <name type="scientific">Winmispira thermophila (strain ATCC 49972 / DSM 6192 / RI 19.B1)</name>
    <name type="common">Spirochaeta thermophila</name>
    <dbReference type="NCBI Taxonomy" id="665571"/>
    <lineage>
        <taxon>Bacteria</taxon>
        <taxon>Pseudomonadati</taxon>
        <taxon>Spirochaetota</taxon>
        <taxon>Spirochaetia</taxon>
        <taxon>Winmispirales</taxon>
        <taxon>Winmispiraceae</taxon>
        <taxon>Winmispira</taxon>
    </lineage>
</organism>
<keyword evidence="1" id="KW-0812">Transmembrane</keyword>
<feature type="transmembrane region" description="Helical" evidence="1">
    <location>
        <begin position="202"/>
        <end position="221"/>
    </location>
</feature>
<feature type="transmembrane region" description="Helical" evidence="1">
    <location>
        <begin position="7"/>
        <end position="24"/>
    </location>
</feature>
<dbReference type="EMBL" id="CP001698">
    <property type="protein sequence ID" value="ADN01811.1"/>
    <property type="molecule type" value="Genomic_DNA"/>
</dbReference>
<feature type="transmembrane region" description="Helical" evidence="1">
    <location>
        <begin position="44"/>
        <end position="64"/>
    </location>
</feature>
<keyword evidence="1" id="KW-1133">Transmembrane helix</keyword>
<feature type="transmembrane region" description="Helical" evidence="1">
    <location>
        <begin position="174"/>
        <end position="190"/>
    </location>
</feature>
<dbReference type="KEGG" id="sta:STHERM_c08620"/>
<dbReference type="RefSeq" id="WP_013313652.1">
    <property type="nucleotide sequence ID" value="NC_014484.1"/>
</dbReference>
<dbReference type="HOGENOM" id="CLU_1244691_0_0_12"/>
<accession>E0RS24</accession>
<evidence type="ECO:0000256" key="1">
    <source>
        <dbReference type="SAM" id="Phobius"/>
    </source>
</evidence>
<evidence type="ECO:0000259" key="2">
    <source>
        <dbReference type="Pfam" id="PF02517"/>
    </source>
</evidence>
<evidence type="ECO:0000313" key="3">
    <source>
        <dbReference type="EMBL" id="ADN01811.1"/>
    </source>
</evidence>
<feature type="transmembrane region" description="Helical" evidence="1">
    <location>
        <begin position="116"/>
        <end position="136"/>
    </location>
</feature>
<dbReference type="eggNOG" id="COG1266">
    <property type="taxonomic scope" value="Bacteria"/>
</dbReference>
<reference evidence="3 4" key="2">
    <citation type="journal article" date="2010" name="J. Bacteriol.">
        <title>Genome sequence of the polysaccharide-degrading, thermophilic anaerobe Spirochaeta thermophila DSM 6192.</title>
        <authorList>
            <person name="Angelov A."/>
            <person name="Liebl S."/>
            <person name="Ballschmiter M."/>
            <person name="Bomeke M."/>
            <person name="Lehmann R."/>
            <person name="Liesegang H."/>
            <person name="Daniel R."/>
            <person name="Liebl W."/>
        </authorList>
    </citation>
    <scope>NUCLEOTIDE SEQUENCE [LARGE SCALE GENOMIC DNA]</scope>
    <source>
        <strain evidence="4">ATCC 49972 / DSM 6192 / RI 19.B1</strain>
    </source>
</reference>
<dbReference type="Pfam" id="PF02517">
    <property type="entry name" value="Rce1-like"/>
    <property type="match status" value="1"/>
</dbReference>
<reference key="1">
    <citation type="submission" date="2009-08" db="EMBL/GenBank/DDBJ databases">
        <title>The genome sequence of Spirochaeta thermophila DSM6192.</title>
        <authorList>
            <person name="Angelov A."/>
            <person name="Mientus M."/>
            <person name="Wittenberg S."/>
            <person name="Lehmann R."/>
            <person name="Liesegang H."/>
            <person name="Daniel R."/>
            <person name="Liebl W."/>
        </authorList>
    </citation>
    <scope>NUCLEOTIDE SEQUENCE</scope>
    <source>
        <strain>DSM 6192</strain>
    </source>
</reference>
<evidence type="ECO:0000313" key="4">
    <source>
        <dbReference type="Proteomes" id="UP000001296"/>
    </source>
</evidence>
<proteinExistence type="predicted"/>
<dbReference type="GO" id="GO:0080120">
    <property type="term" value="P:CAAX-box protein maturation"/>
    <property type="evidence" value="ECO:0007669"/>
    <property type="project" value="UniProtKB-ARBA"/>
</dbReference>
<feature type="transmembrane region" description="Helical" evidence="1">
    <location>
        <begin position="148"/>
        <end position="168"/>
    </location>
</feature>
<dbReference type="PaxDb" id="665571-STHERM_c08620"/>
<dbReference type="GO" id="GO:0004175">
    <property type="term" value="F:endopeptidase activity"/>
    <property type="evidence" value="ECO:0007669"/>
    <property type="project" value="UniProtKB-ARBA"/>
</dbReference>
<feature type="domain" description="CAAX prenyl protease 2/Lysostaphin resistance protein A-like" evidence="2">
    <location>
        <begin position="120"/>
        <end position="211"/>
    </location>
</feature>
<name>E0RS24_WINT6</name>
<feature type="transmembrane region" description="Helical" evidence="1">
    <location>
        <begin position="85"/>
        <end position="104"/>
    </location>
</feature>
<dbReference type="AlphaFoldDB" id="E0RS24"/>